<reference evidence="1 2" key="1">
    <citation type="submission" date="2018-06" db="EMBL/GenBank/DDBJ databases">
        <title>Three novel Pseudomonas species isolated from symptomatic oak.</title>
        <authorList>
            <person name="Bueno-Gonzalez V."/>
            <person name="Brady C."/>
        </authorList>
    </citation>
    <scope>NUCLEOTIDE SEQUENCE [LARGE SCALE GENOMIC DNA]</scope>
    <source>
        <strain evidence="1 2">P26B</strain>
    </source>
</reference>
<dbReference type="Pfam" id="PF14568">
    <property type="entry name" value="SUKH_6"/>
    <property type="match status" value="1"/>
</dbReference>
<dbReference type="EMBL" id="QJUM01000039">
    <property type="protein sequence ID" value="TBV00502.1"/>
    <property type="molecule type" value="Genomic_DNA"/>
</dbReference>
<comment type="caution">
    <text evidence="1">The sequence shown here is derived from an EMBL/GenBank/DDBJ whole genome shotgun (WGS) entry which is preliminary data.</text>
</comment>
<sequence>MIDELVRILPPPRARRSFDNAAWSRCESEWQVRLPEDFKGFISIYGAGVIDDFVWMLSPFSANSNLNFEKSRYFQESYLVMQQDFPSDYPRPSYPAPGSFLPWAVTDNGETFFWVVSGGADSWKVGVHSVDQGEEEIYDLGCVEFLLGLLRRDVLSKILPGQFPPAGLERHIFTAAD</sequence>
<evidence type="ECO:0000313" key="2">
    <source>
        <dbReference type="Proteomes" id="UP000291334"/>
    </source>
</evidence>
<evidence type="ECO:0008006" key="3">
    <source>
        <dbReference type="Google" id="ProtNLM"/>
    </source>
</evidence>
<keyword evidence="2" id="KW-1185">Reference proteome</keyword>
<proteinExistence type="predicted"/>
<organism evidence="1 2">
    <name type="scientific">Phytopseudomonas dryadis</name>
    <dbReference type="NCBI Taxonomy" id="2487520"/>
    <lineage>
        <taxon>Bacteria</taxon>
        <taxon>Pseudomonadati</taxon>
        <taxon>Pseudomonadota</taxon>
        <taxon>Gammaproteobacteria</taxon>
        <taxon>Pseudomonadales</taxon>
        <taxon>Pseudomonadaceae</taxon>
        <taxon>Phytopseudomonas</taxon>
    </lineage>
</organism>
<protein>
    <recommendedName>
        <fullName evidence="3">Knr4/Smi1-like domain-containing protein</fullName>
    </recommendedName>
</protein>
<evidence type="ECO:0000313" key="1">
    <source>
        <dbReference type="EMBL" id="TBV00502.1"/>
    </source>
</evidence>
<name>A0ABY1Z012_9GAMM</name>
<dbReference type="Gene3D" id="3.40.1580.10">
    <property type="entry name" value="SMI1/KNR4-like"/>
    <property type="match status" value="1"/>
</dbReference>
<dbReference type="SUPFAM" id="SSF160631">
    <property type="entry name" value="SMI1/KNR4-like"/>
    <property type="match status" value="1"/>
</dbReference>
<gene>
    <name evidence="1" type="ORF">DNK34_23435</name>
</gene>
<dbReference type="InterPro" id="IPR037883">
    <property type="entry name" value="Knr4/Smi1-like_sf"/>
</dbReference>
<dbReference type="Proteomes" id="UP000291334">
    <property type="component" value="Unassembled WGS sequence"/>
</dbReference>
<accession>A0ABY1Z012</accession>